<comment type="cofactor">
    <cofactor evidence="1">
        <name>Mg(2+)</name>
        <dbReference type="ChEBI" id="CHEBI:18420"/>
    </cofactor>
</comment>
<dbReference type="GO" id="GO:0070733">
    <property type="term" value="F:AMPylase activity"/>
    <property type="evidence" value="ECO:0007669"/>
    <property type="project" value="TreeGrafter"/>
</dbReference>
<keyword evidence="3" id="KW-0808">Transferase</keyword>
<evidence type="ECO:0000256" key="9">
    <source>
        <dbReference type="ARBA" id="ARBA00031547"/>
    </source>
</evidence>
<name>A0AAD7XIS5_9STRA</name>
<evidence type="ECO:0000313" key="11">
    <source>
        <dbReference type="Proteomes" id="UP001230188"/>
    </source>
</evidence>
<evidence type="ECO:0000256" key="2">
    <source>
        <dbReference type="ARBA" id="ARBA00009747"/>
    </source>
</evidence>
<keyword evidence="6" id="KW-0547">Nucleotide-binding</keyword>
<evidence type="ECO:0000256" key="4">
    <source>
        <dbReference type="ARBA" id="ARBA00022695"/>
    </source>
</evidence>
<keyword evidence="7" id="KW-0067">ATP-binding</keyword>
<reference evidence="10" key="1">
    <citation type="submission" date="2023-01" db="EMBL/GenBank/DDBJ databases">
        <title>Metagenome sequencing of chrysophaentin producing Chrysophaeum taylorii.</title>
        <authorList>
            <person name="Davison J."/>
            <person name="Bewley C."/>
        </authorList>
    </citation>
    <scope>NUCLEOTIDE SEQUENCE</scope>
    <source>
        <strain evidence="10">NIES-1699</strain>
    </source>
</reference>
<evidence type="ECO:0000256" key="6">
    <source>
        <dbReference type="ARBA" id="ARBA00022741"/>
    </source>
</evidence>
<keyword evidence="8" id="KW-0460">Magnesium</keyword>
<accession>A0AAD7XIS5</accession>
<dbReference type="AlphaFoldDB" id="A0AAD7XIS5"/>
<dbReference type="EMBL" id="JAQMWT010000358">
    <property type="protein sequence ID" value="KAJ8603264.1"/>
    <property type="molecule type" value="Genomic_DNA"/>
</dbReference>
<evidence type="ECO:0000256" key="7">
    <source>
        <dbReference type="ARBA" id="ARBA00022840"/>
    </source>
</evidence>
<keyword evidence="5" id="KW-0479">Metal-binding</keyword>
<keyword evidence="11" id="KW-1185">Reference proteome</keyword>
<dbReference type="InterPro" id="IPR003846">
    <property type="entry name" value="SelO"/>
</dbReference>
<evidence type="ECO:0000256" key="1">
    <source>
        <dbReference type="ARBA" id="ARBA00001946"/>
    </source>
</evidence>
<dbReference type="PANTHER" id="PTHR32057:SF14">
    <property type="entry name" value="PROTEIN ADENYLYLTRANSFERASE SELO, MITOCHONDRIAL"/>
    <property type="match status" value="1"/>
</dbReference>
<proteinExistence type="inferred from homology"/>
<sequence>MPPVYRRRSVVVITLLGLGARALRVPRLIARGWAVGGGSVVMGASTTTTAAAAEKSDVALDRFAQRADLSWLSQLSEDPEAKAYEPNRSSREVKSGHYVRVAPMALPGPELLLYSEELAGELELSQAVENPRFARFLSGDVEALDLGGTWATPYALSIMGEEMVHNCPFGTGNGYGDGRAVSIGEVVVEDRRYELQLKGGGQTPFCRGADGRAVLRSSLREFLASEAMHFLRVPTTRALSLVASRELRIRRPWYSNRAAPISESDPRLAHLPVELRRQLIRQSASNPDVAVEEPAAITCRVAPSFLRVGHLDLFARRAARDPARRPQHRAMVAHAIFREYRDLWTPTLVDDDEALRAAALEMTRRARANLAALAADWLRVGFCQGNFNADNCLVAGRTMDYGPFGFMDRYDPTFAKWVGSGAHFAFAAQPRAAQVNFGTLVKALLPLFVDDNKGRDDLRALVAGSDRVFREAVDSCYAAKLGFDLPSEATTRIWHRFEEILRDAALDYTIAFRELSAFDATRILDLARYRDDENDDEKESRLDTLAAWIKDWRAALADAGVDEDRAVATMNSNNPKYVLREWMLVRAYEAAYRGDASVARDLHRLIKRPYDDQPEFDEAYYRRADNADLSRPGTAFMT</sequence>
<keyword evidence="4" id="KW-0548">Nucleotidyltransferase</keyword>
<dbReference type="Proteomes" id="UP001230188">
    <property type="component" value="Unassembled WGS sequence"/>
</dbReference>
<evidence type="ECO:0000256" key="3">
    <source>
        <dbReference type="ARBA" id="ARBA00022679"/>
    </source>
</evidence>
<organism evidence="10 11">
    <name type="scientific">Chrysophaeum taylorii</name>
    <dbReference type="NCBI Taxonomy" id="2483200"/>
    <lineage>
        <taxon>Eukaryota</taxon>
        <taxon>Sar</taxon>
        <taxon>Stramenopiles</taxon>
        <taxon>Ochrophyta</taxon>
        <taxon>Pelagophyceae</taxon>
        <taxon>Pelagomonadales</taxon>
        <taxon>Pelagomonadaceae</taxon>
        <taxon>Chrysophaeum</taxon>
    </lineage>
</organism>
<dbReference type="Pfam" id="PF02696">
    <property type="entry name" value="SelO"/>
    <property type="match status" value="2"/>
</dbReference>
<dbReference type="GO" id="GO:0046872">
    <property type="term" value="F:metal ion binding"/>
    <property type="evidence" value="ECO:0007669"/>
    <property type="project" value="UniProtKB-KW"/>
</dbReference>
<dbReference type="PANTHER" id="PTHR32057">
    <property type="entry name" value="PROTEIN ADENYLYLTRANSFERASE SELO, MITOCHONDRIAL"/>
    <property type="match status" value="1"/>
</dbReference>
<evidence type="ECO:0000313" key="10">
    <source>
        <dbReference type="EMBL" id="KAJ8603264.1"/>
    </source>
</evidence>
<dbReference type="GO" id="GO:0005739">
    <property type="term" value="C:mitochondrion"/>
    <property type="evidence" value="ECO:0007669"/>
    <property type="project" value="TreeGrafter"/>
</dbReference>
<gene>
    <name evidence="10" type="ORF">CTAYLR_006941</name>
</gene>
<dbReference type="GO" id="GO:0005524">
    <property type="term" value="F:ATP binding"/>
    <property type="evidence" value="ECO:0007669"/>
    <property type="project" value="UniProtKB-KW"/>
</dbReference>
<comment type="caution">
    <text evidence="10">The sequence shown here is derived from an EMBL/GenBank/DDBJ whole genome shotgun (WGS) entry which is preliminary data.</text>
</comment>
<evidence type="ECO:0000256" key="8">
    <source>
        <dbReference type="ARBA" id="ARBA00022842"/>
    </source>
</evidence>
<comment type="similarity">
    <text evidence="2">Belongs to the SELO family.</text>
</comment>
<evidence type="ECO:0000256" key="5">
    <source>
        <dbReference type="ARBA" id="ARBA00022723"/>
    </source>
</evidence>
<protein>
    <recommendedName>
        <fullName evidence="9">Selenoprotein O</fullName>
    </recommendedName>
</protein>